<evidence type="ECO:0000313" key="3">
    <source>
        <dbReference type="Proteomes" id="UP001061361"/>
    </source>
</evidence>
<name>A0ABN6RY44_9BACT</name>
<gene>
    <name evidence="2" type="ORF">JCM14722_19770</name>
</gene>
<dbReference type="SUPFAM" id="SSF53335">
    <property type="entry name" value="S-adenosyl-L-methionine-dependent methyltransferases"/>
    <property type="match status" value="1"/>
</dbReference>
<dbReference type="EMBL" id="AP026708">
    <property type="protein sequence ID" value="BDQ34435.1"/>
    <property type="molecule type" value="Genomic_DNA"/>
</dbReference>
<keyword evidence="3" id="KW-1185">Reference proteome</keyword>
<evidence type="ECO:0000259" key="1">
    <source>
        <dbReference type="Pfam" id="PF13649"/>
    </source>
</evidence>
<dbReference type="InterPro" id="IPR029063">
    <property type="entry name" value="SAM-dependent_MTases_sf"/>
</dbReference>
<dbReference type="InterPro" id="IPR050508">
    <property type="entry name" value="Methyltransf_Superfamily"/>
</dbReference>
<dbReference type="InterPro" id="IPR041698">
    <property type="entry name" value="Methyltransf_25"/>
</dbReference>
<dbReference type="Pfam" id="PF13649">
    <property type="entry name" value="Methyltransf_25"/>
    <property type="match status" value="1"/>
</dbReference>
<sequence>MDEYQRFALLYDPLIGAALRPIYRELADRLKGHGCTSMADLCCGTGMLAGLADREGMTALGIDLSPAMLGVAVRKHSARFILADAAALPLDDDSLDGAALSFSLHEKPRDTARTILSEARRIVRPGGVVMVADYRARPGNGWWTGHMIATVERLAGTAHHGHFREYMDRGGTDGFLRAAGLAGRCEQTFFSGWAGVYSIPVPE</sequence>
<dbReference type="Gene3D" id="3.40.50.150">
    <property type="entry name" value="Vaccinia Virus protein VP39"/>
    <property type="match status" value="1"/>
</dbReference>
<dbReference type="Proteomes" id="UP001061361">
    <property type="component" value="Chromosome"/>
</dbReference>
<feature type="domain" description="Methyltransferase" evidence="1">
    <location>
        <begin position="40"/>
        <end position="127"/>
    </location>
</feature>
<accession>A0ABN6RY44</accession>
<dbReference type="PANTHER" id="PTHR42912:SF81">
    <property type="entry name" value="METHYLTRANSFERASE DOMAIN-CONTAINING PROTEIN"/>
    <property type="match status" value="1"/>
</dbReference>
<dbReference type="GO" id="GO:0008168">
    <property type="term" value="F:methyltransferase activity"/>
    <property type="evidence" value="ECO:0007669"/>
    <property type="project" value="UniProtKB-KW"/>
</dbReference>
<dbReference type="RefSeq" id="WP_264981343.1">
    <property type="nucleotide sequence ID" value="NZ_AP026708.1"/>
</dbReference>
<evidence type="ECO:0000313" key="2">
    <source>
        <dbReference type="EMBL" id="BDQ34435.1"/>
    </source>
</evidence>
<proteinExistence type="predicted"/>
<dbReference type="CDD" id="cd02440">
    <property type="entry name" value="AdoMet_MTases"/>
    <property type="match status" value="1"/>
</dbReference>
<dbReference type="PANTHER" id="PTHR42912">
    <property type="entry name" value="METHYLTRANSFERASE"/>
    <property type="match status" value="1"/>
</dbReference>
<dbReference type="GO" id="GO:0032259">
    <property type="term" value="P:methylation"/>
    <property type="evidence" value="ECO:0007669"/>
    <property type="project" value="UniProtKB-KW"/>
</dbReference>
<keyword evidence="2" id="KW-0808">Transferase</keyword>
<organism evidence="2 3">
    <name type="scientific">Pseudodesulfovibrio portus</name>
    <dbReference type="NCBI Taxonomy" id="231439"/>
    <lineage>
        <taxon>Bacteria</taxon>
        <taxon>Pseudomonadati</taxon>
        <taxon>Thermodesulfobacteriota</taxon>
        <taxon>Desulfovibrionia</taxon>
        <taxon>Desulfovibrionales</taxon>
        <taxon>Desulfovibrionaceae</taxon>
    </lineage>
</organism>
<protein>
    <submittedName>
        <fullName evidence="2">Methyltransferase type 11</fullName>
    </submittedName>
</protein>
<reference evidence="2" key="1">
    <citation type="submission" date="2022-08" db="EMBL/GenBank/DDBJ databases">
        <title>Genome Sequence of the sulphate-reducing bacterium, Pseudodesulfovibrio portus JCM14722.</title>
        <authorList>
            <person name="Kondo R."/>
            <person name="Kataoka T."/>
        </authorList>
    </citation>
    <scope>NUCLEOTIDE SEQUENCE</scope>
    <source>
        <strain evidence="2">JCM 14722</strain>
    </source>
</reference>
<keyword evidence="2" id="KW-0489">Methyltransferase</keyword>